<dbReference type="EMBL" id="JACHVT010000003">
    <property type="protein sequence ID" value="MBB2986560.1"/>
    <property type="molecule type" value="Genomic_DNA"/>
</dbReference>
<evidence type="ECO:0000313" key="3">
    <source>
        <dbReference type="Proteomes" id="UP000590811"/>
    </source>
</evidence>
<name>A0A839PQU6_9MICO</name>
<keyword evidence="1" id="KW-0812">Transmembrane</keyword>
<keyword evidence="1" id="KW-1133">Transmembrane helix</keyword>
<dbReference type="RefSeq" id="WP_184509675.1">
    <property type="nucleotide sequence ID" value="NZ_JACHVT010000003.1"/>
</dbReference>
<comment type="caution">
    <text evidence="2">The sequence shown here is derived from an EMBL/GenBank/DDBJ whole genome shotgun (WGS) entry which is preliminary data.</text>
</comment>
<evidence type="ECO:0000313" key="2">
    <source>
        <dbReference type="EMBL" id="MBB2986560.1"/>
    </source>
</evidence>
<evidence type="ECO:0000256" key="1">
    <source>
        <dbReference type="SAM" id="Phobius"/>
    </source>
</evidence>
<accession>A0A839PQU6</accession>
<feature type="transmembrane region" description="Helical" evidence="1">
    <location>
        <begin position="19"/>
        <end position="38"/>
    </location>
</feature>
<keyword evidence="1" id="KW-0472">Membrane</keyword>
<dbReference type="AlphaFoldDB" id="A0A839PQU6"/>
<feature type="transmembrane region" description="Helical" evidence="1">
    <location>
        <begin position="50"/>
        <end position="74"/>
    </location>
</feature>
<reference evidence="2 3" key="1">
    <citation type="submission" date="2020-08" db="EMBL/GenBank/DDBJ databases">
        <title>Genomic Encyclopedia of Type Strains, Phase IV (KMG-V): Genome sequencing to study the core and pangenomes of soil and plant-associated prokaryotes.</title>
        <authorList>
            <person name="Whitman W."/>
        </authorList>
    </citation>
    <scope>NUCLEOTIDE SEQUENCE [LARGE SCALE GENOMIC DNA]</scope>
    <source>
        <strain evidence="2 3">B3ACCR2</strain>
    </source>
</reference>
<dbReference type="Proteomes" id="UP000590811">
    <property type="component" value="Unassembled WGS sequence"/>
</dbReference>
<sequence length="94" mass="9898">MTQGSAVQETGSAQTRATVVWFVVAAAVGLVSALLHLLRSEVWGSHDALPLTVLAFATTAFAALLVYRGVLVAAEEQDAVRRRPSGGAARRPVR</sequence>
<proteinExistence type="predicted"/>
<organism evidence="2 3">
    <name type="scientific">Terracoccus luteus</name>
    <dbReference type="NCBI Taxonomy" id="53356"/>
    <lineage>
        <taxon>Bacteria</taxon>
        <taxon>Bacillati</taxon>
        <taxon>Actinomycetota</taxon>
        <taxon>Actinomycetes</taxon>
        <taxon>Micrococcales</taxon>
        <taxon>Intrasporangiaceae</taxon>
        <taxon>Terracoccus</taxon>
    </lineage>
</organism>
<gene>
    <name evidence="2" type="ORF">FHW14_001714</name>
</gene>
<protein>
    <submittedName>
        <fullName evidence="2">Uncharacterized protein</fullName>
    </submittedName>
</protein>